<feature type="non-terminal residue" evidence="2">
    <location>
        <position position="465"/>
    </location>
</feature>
<evidence type="ECO:0000256" key="1">
    <source>
        <dbReference type="SAM" id="MobiDB-lite"/>
    </source>
</evidence>
<organism evidence="2 3">
    <name type="scientific">Etheostoma spectabile</name>
    <name type="common">orangethroat darter</name>
    <dbReference type="NCBI Taxonomy" id="54343"/>
    <lineage>
        <taxon>Eukaryota</taxon>
        <taxon>Metazoa</taxon>
        <taxon>Chordata</taxon>
        <taxon>Craniata</taxon>
        <taxon>Vertebrata</taxon>
        <taxon>Euteleostomi</taxon>
        <taxon>Actinopterygii</taxon>
        <taxon>Neopterygii</taxon>
        <taxon>Teleostei</taxon>
        <taxon>Neoteleostei</taxon>
        <taxon>Acanthomorphata</taxon>
        <taxon>Eupercaria</taxon>
        <taxon>Perciformes</taxon>
        <taxon>Percoidei</taxon>
        <taxon>Percidae</taxon>
        <taxon>Etheostomatinae</taxon>
        <taxon>Etheostoma</taxon>
    </lineage>
</organism>
<feature type="compositionally biased region" description="Basic and acidic residues" evidence="1">
    <location>
        <begin position="165"/>
        <end position="193"/>
    </location>
</feature>
<reference evidence="2 3" key="1">
    <citation type="submission" date="2019-08" db="EMBL/GenBank/DDBJ databases">
        <title>A chromosome-level genome assembly, high-density linkage maps, and genome scans reveal the genomic architecture of hybrid incompatibilities underlying speciation via character displacement in darters (Percidae: Etheostominae).</title>
        <authorList>
            <person name="Moran R.L."/>
            <person name="Catchen J.M."/>
            <person name="Fuller R.C."/>
        </authorList>
    </citation>
    <scope>NUCLEOTIDE SEQUENCE [LARGE SCALE GENOMIC DNA]</scope>
    <source>
        <strain evidence="2">EspeVRDwgs_2016</strain>
        <tissue evidence="2">Muscle</tissue>
    </source>
</reference>
<evidence type="ECO:0000313" key="3">
    <source>
        <dbReference type="Proteomes" id="UP000327493"/>
    </source>
</evidence>
<sequence>MRYQHGLTTPDLQQTLPNLKNFLEHGLLVRWATYTGEARCGRAPGLVDSPLPLEDVNLLKDPIVCESDRHQVSSSIPVPTKSQLSVSAASETDYPCRTSSPDRGLRKRASSEADKYKPTPSPSHNTAVGEEQPPVGLAPPSPSPKHLSSSLDAGMTSLNLAKTTESNKEGEQKEGKETAEEVERRRSVDRDFELEKEEEAEVQPPTGTISPNSFTVQDTCDETVPTSQHTGAMNGSLVPAQTPVSLVPEVRCSVEQAEEIMGTEATGLGLGLGIGLGLGLAEEAQMEDYRCIPVDHAVAVECDEQVLGELDVAGFEEFSRRIYALNENMSSFRRPRKNSDKEVGAGSSSPIRDSLTVSHGTPPQQLKPAVIHTESGFSFRSLDEDQLSPYRCLKASTLGLLEITFLPANGPRGSCAIMEGCTRIAWVGEHREKVVCGFLSRQLGEKEQPNSTDADEMDEIEAGRQ</sequence>
<feature type="region of interest" description="Disordered" evidence="1">
    <location>
        <begin position="69"/>
        <end position="151"/>
    </location>
</feature>
<comment type="caution">
    <text evidence="2">The sequence shown here is derived from an EMBL/GenBank/DDBJ whole genome shotgun (WGS) entry which is preliminary data.</text>
</comment>
<keyword evidence="3" id="KW-1185">Reference proteome</keyword>
<gene>
    <name evidence="2" type="ORF">FQN60_000306</name>
</gene>
<feature type="compositionally biased region" description="Polar residues" evidence="1">
    <location>
        <begin position="346"/>
        <end position="364"/>
    </location>
</feature>
<feature type="compositionally biased region" description="Polar residues" evidence="1">
    <location>
        <begin position="72"/>
        <end position="90"/>
    </location>
</feature>
<feature type="compositionally biased region" description="Acidic residues" evidence="1">
    <location>
        <begin position="453"/>
        <end position="465"/>
    </location>
</feature>
<name>A0A5J5D0P5_9PERO</name>
<dbReference type="AlphaFoldDB" id="A0A5J5D0P5"/>
<dbReference type="Proteomes" id="UP000327493">
    <property type="component" value="Chromosome 13"/>
</dbReference>
<accession>A0A5J5D0P5</accession>
<dbReference type="EMBL" id="VOFY01000013">
    <property type="protein sequence ID" value="KAA8586470.1"/>
    <property type="molecule type" value="Genomic_DNA"/>
</dbReference>
<feature type="region of interest" description="Disordered" evidence="1">
    <location>
        <begin position="163"/>
        <end position="214"/>
    </location>
</feature>
<feature type="region of interest" description="Disordered" evidence="1">
    <location>
        <begin position="333"/>
        <end position="367"/>
    </location>
</feature>
<feature type="region of interest" description="Disordered" evidence="1">
    <location>
        <begin position="444"/>
        <end position="465"/>
    </location>
</feature>
<evidence type="ECO:0000313" key="2">
    <source>
        <dbReference type="EMBL" id="KAA8586470.1"/>
    </source>
</evidence>
<proteinExistence type="predicted"/>
<feature type="compositionally biased region" description="Polar residues" evidence="1">
    <location>
        <begin position="205"/>
        <end position="214"/>
    </location>
</feature>
<protein>
    <submittedName>
        <fullName evidence="2">Uncharacterized protein</fullName>
    </submittedName>
</protein>